<dbReference type="EMBL" id="JWIY01000001">
    <property type="protein sequence ID" value="KIC78982.1"/>
    <property type="molecule type" value="Genomic_DNA"/>
</dbReference>
<feature type="domain" description="ABC3 transporter permease C-terminal" evidence="8">
    <location>
        <begin position="294"/>
        <end position="421"/>
    </location>
</feature>
<evidence type="ECO:0000256" key="6">
    <source>
        <dbReference type="ARBA" id="ARBA00023136"/>
    </source>
</evidence>
<protein>
    <submittedName>
        <fullName evidence="10">ABC transporter permease</fullName>
    </submittedName>
</protein>
<dbReference type="Pfam" id="PF02687">
    <property type="entry name" value="FtsX"/>
    <property type="match status" value="1"/>
</dbReference>
<dbReference type="PANTHER" id="PTHR30489">
    <property type="entry name" value="LIPOPROTEIN-RELEASING SYSTEM TRANSMEMBRANE PROTEIN LOLE"/>
    <property type="match status" value="1"/>
</dbReference>
<dbReference type="RefSeq" id="WP_039677318.1">
    <property type="nucleotide sequence ID" value="NZ_CAUTAL010000011.1"/>
</dbReference>
<keyword evidence="6 7" id="KW-0472">Membrane</keyword>
<evidence type="ECO:0000313" key="11">
    <source>
        <dbReference type="Proteomes" id="UP000031339"/>
    </source>
</evidence>
<dbReference type="InterPro" id="IPR051447">
    <property type="entry name" value="Lipoprotein-release_system"/>
</dbReference>
<dbReference type="eggNOG" id="COG0577">
    <property type="taxonomic scope" value="Bacteria"/>
</dbReference>
<evidence type="ECO:0000256" key="7">
    <source>
        <dbReference type="SAM" id="Phobius"/>
    </source>
</evidence>
<evidence type="ECO:0000256" key="2">
    <source>
        <dbReference type="ARBA" id="ARBA00005236"/>
    </source>
</evidence>
<dbReference type="InterPro" id="IPR025857">
    <property type="entry name" value="MacB_PCD"/>
</dbReference>
<comment type="caution">
    <text evidence="10">The sequence shown here is derived from an EMBL/GenBank/DDBJ whole genome shotgun (WGS) entry which is preliminary data.</text>
</comment>
<keyword evidence="3" id="KW-1003">Cell membrane</keyword>
<evidence type="ECO:0000313" key="10">
    <source>
        <dbReference type="EMBL" id="KIC78982.1"/>
    </source>
</evidence>
<evidence type="ECO:0000259" key="8">
    <source>
        <dbReference type="Pfam" id="PF02687"/>
    </source>
</evidence>
<name>A0A0C1KJ83_STRCV</name>
<feature type="transmembrane region" description="Helical" evidence="7">
    <location>
        <begin position="335"/>
        <end position="356"/>
    </location>
</feature>
<accession>A0A0C1KJ83</accession>
<dbReference type="OrthoDB" id="9812886at2"/>
<dbReference type="Pfam" id="PF12704">
    <property type="entry name" value="MacB_PCD"/>
    <property type="match status" value="1"/>
</dbReference>
<dbReference type="AlphaFoldDB" id="A0A0C1KJ83"/>
<feature type="transmembrane region" description="Helical" evidence="7">
    <location>
        <begin position="396"/>
        <end position="418"/>
    </location>
</feature>
<evidence type="ECO:0000259" key="9">
    <source>
        <dbReference type="Pfam" id="PF12704"/>
    </source>
</evidence>
<feature type="transmembrane region" description="Helical" evidence="7">
    <location>
        <begin position="291"/>
        <end position="315"/>
    </location>
</feature>
<keyword evidence="5 7" id="KW-1133">Transmembrane helix</keyword>
<feature type="domain" description="MacB-like periplasmic core" evidence="9">
    <location>
        <begin position="18"/>
        <end position="233"/>
    </location>
</feature>
<dbReference type="GO" id="GO:0044874">
    <property type="term" value="P:lipoprotein localization to outer membrane"/>
    <property type="evidence" value="ECO:0007669"/>
    <property type="project" value="TreeGrafter"/>
</dbReference>
<dbReference type="GO" id="GO:0098797">
    <property type="term" value="C:plasma membrane protein complex"/>
    <property type="evidence" value="ECO:0007669"/>
    <property type="project" value="TreeGrafter"/>
</dbReference>
<evidence type="ECO:0000256" key="3">
    <source>
        <dbReference type="ARBA" id="ARBA00022475"/>
    </source>
</evidence>
<keyword evidence="4 7" id="KW-0812">Transmembrane</keyword>
<dbReference type="InterPro" id="IPR003838">
    <property type="entry name" value="ABC3_permease_C"/>
</dbReference>
<dbReference type="Proteomes" id="UP000031339">
    <property type="component" value="Unassembled WGS sequence"/>
</dbReference>
<comment type="similarity">
    <text evidence="2">Belongs to the ABC-4 integral membrane protein family. LolC/E subfamily.</text>
</comment>
<proteinExistence type="inferred from homology"/>
<evidence type="ECO:0000256" key="1">
    <source>
        <dbReference type="ARBA" id="ARBA00004651"/>
    </source>
</evidence>
<gene>
    <name evidence="10" type="ORF">RN79_05335</name>
</gene>
<comment type="subcellular location">
    <subcellularLocation>
        <location evidence="1">Cell membrane</location>
        <topology evidence="1">Multi-pass membrane protein</topology>
    </subcellularLocation>
</comment>
<evidence type="ECO:0000256" key="4">
    <source>
        <dbReference type="ARBA" id="ARBA00022692"/>
    </source>
</evidence>
<sequence>MQIAKQALNYISRKRVKTLLVFLILTLISTALTSSFSIMGTTNNIEKKIYDASNTGFTITSKTLERPLSLKTAEKLLENKEISKFNFKYDALASLTDKTVVKKKQGVTRDNQNPVLNNLVAALGTSDSTLETTFASGVFKLEQGKPIRKGDKSKILIHEKLAKKNHLKVGDKLKLKGASLKDEDAKQLHEVEFEIAGIFSGKKEEKQTGLSSDATENTVYMDYESSQYLQGYKPADYKLSAAVYFVSNPNQIDKVINTVKKSKIDWKQTDLVKNSKAFEAVSSSVTSFKQIINVLTFSIIIGSIIVLSLILMFWLRERIYEIGVLLSLGISKAMIISQFILELVIISVFSMALASISGSYISTMVFKGFIKGGQQQDSSSAIFENIVPHLHTSTILMTYGILLIIILLAVVGSSSIILHKKPKDILTDIS</sequence>
<dbReference type="STRING" id="862969.SCI_1464"/>
<evidence type="ECO:0000256" key="5">
    <source>
        <dbReference type="ARBA" id="ARBA00022989"/>
    </source>
</evidence>
<dbReference type="PANTHER" id="PTHR30489:SF0">
    <property type="entry name" value="LIPOPROTEIN-RELEASING SYSTEM TRANSMEMBRANE PROTEIN LOLE"/>
    <property type="match status" value="1"/>
</dbReference>
<organism evidence="10 11">
    <name type="scientific">Streptococcus constellatus</name>
    <dbReference type="NCBI Taxonomy" id="76860"/>
    <lineage>
        <taxon>Bacteria</taxon>
        <taxon>Bacillati</taxon>
        <taxon>Bacillota</taxon>
        <taxon>Bacilli</taxon>
        <taxon>Lactobacillales</taxon>
        <taxon>Streptococcaceae</taxon>
        <taxon>Streptococcus</taxon>
        <taxon>Streptococcus anginosus group</taxon>
    </lineage>
</organism>
<reference evidence="10 11" key="1">
    <citation type="submission" date="2014-12" db="EMBL/GenBank/DDBJ databases">
        <title>Partial genome sequence of Streptococcus constellatus KCOM 1650 (= ChDC B144).</title>
        <authorList>
            <person name="Kook J.-K."/>
            <person name="Park S.-N."/>
            <person name="Lim Y.K."/>
            <person name="Jo E."/>
        </authorList>
    </citation>
    <scope>NUCLEOTIDE SEQUENCE [LARGE SCALE GENOMIC DNA]</scope>
    <source>
        <strain evidence="10 11">KCOM 1650</strain>
    </source>
</reference>